<name>A0A7S2EBH9_9STRA</name>
<evidence type="ECO:0000256" key="1">
    <source>
        <dbReference type="PROSITE-ProRule" id="PRU00288"/>
    </source>
</evidence>
<dbReference type="PRINTS" id="PR00405">
    <property type="entry name" value="REVINTRACTNG"/>
</dbReference>
<dbReference type="Pfam" id="PF01412">
    <property type="entry name" value="ArfGap"/>
    <property type="match status" value="1"/>
</dbReference>
<keyword evidence="1" id="KW-0479">Metal-binding</keyword>
<keyword evidence="1" id="KW-0862">Zinc</keyword>
<dbReference type="AlphaFoldDB" id="A0A7S2EBH9"/>
<dbReference type="InterPro" id="IPR001164">
    <property type="entry name" value="ArfGAP_dom"/>
</dbReference>
<evidence type="ECO:0000313" key="3">
    <source>
        <dbReference type="EMBL" id="CAD9326843.1"/>
    </source>
</evidence>
<organism evidence="3">
    <name type="scientific">Ditylum brightwellii</name>
    <dbReference type="NCBI Taxonomy" id="49249"/>
    <lineage>
        <taxon>Eukaryota</taxon>
        <taxon>Sar</taxon>
        <taxon>Stramenopiles</taxon>
        <taxon>Ochrophyta</taxon>
        <taxon>Bacillariophyta</taxon>
        <taxon>Mediophyceae</taxon>
        <taxon>Lithodesmiophycidae</taxon>
        <taxon>Lithodesmiales</taxon>
        <taxon>Lithodesmiaceae</taxon>
        <taxon>Ditylum</taxon>
    </lineage>
</organism>
<dbReference type="PANTHER" id="PTHR45705:SF1">
    <property type="entry name" value="FI20236P1"/>
    <property type="match status" value="1"/>
</dbReference>
<dbReference type="PROSITE" id="PS50115">
    <property type="entry name" value="ARFGAP"/>
    <property type="match status" value="1"/>
</dbReference>
<evidence type="ECO:0000259" key="2">
    <source>
        <dbReference type="PROSITE" id="PS50115"/>
    </source>
</evidence>
<feature type="domain" description="Arf-GAP" evidence="2">
    <location>
        <begin position="24"/>
        <end position="142"/>
    </location>
</feature>
<dbReference type="SUPFAM" id="SSF57863">
    <property type="entry name" value="ArfGap/RecO-like zinc finger"/>
    <property type="match status" value="1"/>
</dbReference>
<reference evidence="3" key="1">
    <citation type="submission" date="2021-01" db="EMBL/GenBank/DDBJ databases">
        <authorList>
            <person name="Corre E."/>
            <person name="Pelletier E."/>
            <person name="Niang G."/>
            <person name="Scheremetjew M."/>
            <person name="Finn R."/>
            <person name="Kale V."/>
            <person name="Holt S."/>
            <person name="Cochrane G."/>
            <person name="Meng A."/>
            <person name="Brown T."/>
            <person name="Cohen L."/>
        </authorList>
    </citation>
    <scope>NUCLEOTIDE SEQUENCE</scope>
    <source>
        <strain evidence="3">Pop2</strain>
    </source>
</reference>
<sequence>MMWTSKLGNKYNKEEIEASHKQQLRFLEKLRSEPDNRICAECGKQGTVWSSVNLGVFTCLRCGSLHRALGTHISKPKGCTGTYLWGPDEIARMQEVGNKRATQLYGGVKERPHVDASDEEWFNYLKDKYERRKFMSRSTNQTQYDLALNIIKTGEHGNYQRDASGRRKFVPQLSHHKQHDIAEDVAKTSGYRKRDDDSLATGDLLGLGTKLPDSATGGKDDFDFFAQFGV</sequence>
<dbReference type="GO" id="GO:0005737">
    <property type="term" value="C:cytoplasm"/>
    <property type="evidence" value="ECO:0007669"/>
    <property type="project" value="TreeGrafter"/>
</dbReference>
<keyword evidence="1" id="KW-0863">Zinc-finger</keyword>
<dbReference type="PANTHER" id="PTHR45705">
    <property type="entry name" value="FI20236P1"/>
    <property type="match status" value="1"/>
</dbReference>
<dbReference type="Gene3D" id="1.10.220.150">
    <property type="entry name" value="Arf GTPase activating protein"/>
    <property type="match status" value="1"/>
</dbReference>
<dbReference type="InterPro" id="IPR037278">
    <property type="entry name" value="ARFGAP/RecO"/>
</dbReference>
<protein>
    <recommendedName>
        <fullName evidence="2">Arf-GAP domain-containing protein</fullName>
    </recommendedName>
</protein>
<gene>
    <name evidence="3" type="ORF">DBRI1063_LOCUS9363</name>
</gene>
<dbReference type="EMBL" id="HBGN01014646">
    <property type="protein sequence ID" value="CAD9326843.1"/>
    <property type="molecule type" value="Transcribed_RNA"/>
</dbReference>
<dbReference type="GO" id="GO:0005096">
    <property type="term" value="F:GTPase activator activity"/>
    <property type="evidence" value="ECO:0007669"/>
    <property type="project" value="InterPro"/>
</dbReference>
<dbReference type="InterPro" id="IPR038508">
    <property type="entry name" value="ArfGAP_dom_sf"/>
</dbReference>
<accession>A0A7S2EBH9</accession>
<dbReference type="InterPro" id="IPR051718">
    <property type="entry name" value="ARF_GTPase-activating"/>
</dbReference>
<proteinExistence type="predicted"/>
<dbReference type="GO" id="GO:0008270">
    <property type="term" value="F:zinc ion binding"/>
    <property type="evidence" value="ECO:0007669"/>
    <property type="project" value="UniProtKB-KW"/>
</dbReference>
<dbReference type="CDD" id="cd08204">
    <property type="entry name" value="ArfGap"/>
    <property type="match status" value="1"/>
</dbReference>
<dbReference type="SMART" id="SM00105">
    <property type="entry name" value="ArfGap"/>
    <property type="match status" value="1"/>
</dbReference>